<evidence type="ECO:0000313" key="1">
    <source>
        <dbReference type="EMBL" id="MFC6396582.1"/>
    </source>
</evidence>
<organism evidence="1 2">
    <name type="scientific">Luteococcus sanguinis</name>
    <dbReference type="NCBI Taxonomy" id="174038"/>
    <lineage>
        <taxon>Bacteria</taxon>
        <taxon>Bacillati</taxon>
        <taxon>Actinomycetota</taxon>
        <taxon>Actinomycetes</taxon>
        <taxon>Propionibacteriales</taxon>
        <taxon>Propionibacteriaceae</taxon>
        <taxon>Luteococcus</taxon>
    </lineage>
</organism>
<sequence length="89" mass="9674">MPRTVDEILAHADELAARFENYEPSEADEIDLTAVNALRAAVAEQSVAERHVLEAVRTARKAGMSWNAIGTFVGTSGEAARQRYMAKVA</sequence>
<dbReference type="Proteomes" id="UP001596266">
    <property type="component" value="Unassembled WGS sequence"/>
</dbReference>
<evidence type="ECO:0000313" key="2">
    <source>
        <dbReference type="Proteomes" id="UP001596266"/>
    </source>
</evidence>
<name>A0ABW1X397_9ACTN</name>
<evidence type="ECO:0008006" key="3">
    <source>
        <dbReference type="Google" id="ProtNLM"/>
    </source>
</evidence>
<reference evidence="2" key="1">
    <citation type="journal article" date="2019" name="Int. J. Syst. Evol. Microbiol.">
        <title>The Global Catalogue of Microorganisms (GCM) 10K type strain sequencing project: providing services to taxonomists for standard genome sequencing and annotation.</title>
        <authorList>
            <consortium name="The Broad Institute Genomics Platform"/>
            <consortium name="The Broad Institute Genome Sequencing Center for Infectious Disease"/>
            <person name="Wu L."/>
            <person name="Ma J."/>
        </authorList>
    </citation>
    <scope>NUCLEOTIDE SEQUENCE [LARGE SCALE GENOMIC DNA]</scope>
    <source>
        <strain evidence="2">CGMCC 1.15277</strain>
    </source>
</reference>
<protein>
    <recommendedName>
        <fullName evidence="3">Helix-turn-helix DNA binding domain protein</fullName>
    </recommendedName>
</protein>
<comment type="caution">
    <text evidence="1">The sequence shown here is derived from an EMBL/GenBank/DDBJ whole genome shotgun (WGS) entry which is preliminary data.</text>
</comment>
<accession>A0ABW1X397</accession>
<keyword evidence="2" id="KW-1185">Reference proteome</keyword>
<dbReference type="EMBL" id="JBHSUA010000013">
    <property type="protein sequence ID" value="MFC6396582.1"/>
    <property type="molecule type" value="Genomic_DNA"/>
</dbReference>
<proteinExistence type="predicted"/>
<dbReference type="RefSeq" id="WP_343885629.1">
    <property type="nucleotide sequence ID" value="NZ_BAAAKI010000009.1"/>
</dbReference>
<gene>
    <name evidence="1" type="ORF">ACFP57_06230</name>
</gene>